<accession>A0A9W7SZM2</accession>
<dbReference type="AlphaFoldDB" id="A0A9W7SZM2"/>
<gene>
    <name evidence="1" type="ORF">Tdes44962_MAKER07135</name>
</gene>
<sequence length="63" mass="7280">MNEQLKKGAQKLNDDCEEFWQQHATDHAELARLNALLRGDQCQATPHDMPNCPFRQAAQFLKQ</sequence>
<reference evidence="1 2" key="2">
    <citation type="journal article" date="2021" name="Curr. Genet.">
        <title>Genetic response to nitrogen starvation in the aggressive Eucalyptus foliar pathogen Teratosphaeria destructans.</title>
        <authorList>
            <person name="Havenga M."/>
            <person name="Wingfield B.D."/>
            <person name="Wingfield M.J."/>
            <person name="Dreyer L.L."/>
            <person name="Roets F."/>
            <person name="Aylward J."/>
        </authorList>
    </citation>
    <scope>NUCLEOTIDE SEQUENCE [LARGE SCALE GENOMIC DNA]</scope>
    <source>
        <strain evidence="1">CMW44962</strain>
    </source>
</reference>
<dbReference type="Proteomes" id="UP001138500">
    <property type="component" value="Unassembled WGS sequence"/>
</dbReference>
<comment type="caution">
    <text evidence="1">The sequence shown here is derived from an EMBL/GenBank/DDBJ whole genome shotgun (WGS) entry which is preliminary data.</text>
</comment>
<proteinExistence type="predicted"/>
<dbReference type="OrthoDB" id="10626001at2759"/>
<evidence type="ECO:0000313" key="1">
    <source>
        <dbReference type="EMBL" id="KAH9844725.1"/>
    </source>
</evidence>
<dbReference type="EMBL" id="RIBY02000236">
    <property type="protein sequence ID" value="KAH9844725.1"/>
    <property type="molecule type" value="Genomic_DNA"/>
</dbReference>
<reference evidence="1 2" key="1">
    <citation type="journal article" date="2018" name="IMA Fungus">
        <title>IMA Genome-F 10: Nine draft genome sequences of Claviceps purpurea s.lat., including C. arundinis, C. humidiphila, and C. cf. spartinae, pseudomolecules for the pitch canker pathogen Fusarium circinatum, draft genome of Davidsoniella eucalypti, Grosmannia galeiformis, Quambalaria eucalypti, and Teratosphaeria destructans.</title>
        <authorList>
            <person name="Wingfield B.D."/>
            <person name="Liu M."/>
            <person name="Nguyen H.D."/>
            <person name="Lane F.A."/>
            <person name="Morgan S.W."/>
            <person name="De Vos L."/>
            <person name="Wilken P.M."/>
            <person name="Duong T.A."/>
            <person name="Aylward J."/>
            <person name="Coetzee M.P."/>
            <person name="Dadej K."/>
            <person name="De Beer Z.W."/>
            <person name="Findlay W."/>
            <person name="Havenga M."/>
            <person name="Kolarik M."/>
            <person name="Menzies J.G."/>
            <person name="Naidoo K."/>
            <person name="Pochopski O."/>
            <person name="Shoukouhi P."/>
            <person name="Santana Q.C."/>
            <person name="Seifert K.A."/>
            <person name="Soal N."/>
            <person name="Steenkamp E.T."/>
            <person name="Tatham C.T."/>
            <person name="van der Nest M.A."/>
            <person name="Wingfield M.J."/>
        </authorList>
    </citation>
    <scope>NUCLEOTIDE SEQUENCE [LARGE SCALE GENOMIC DNA]</scope>
    <source>
        <strain evidence="1">CMW44962</strain>
    </source>
</reference>
<evidence type="ECO:0000313" key="2">
    <source>
        <dbReference type="Proteomes" id="UP001138500"/>
    </source>
</evidence>
<keyword evidence="2" id="KW-1185">Reference proteome</keyword>
<name>A0A9W7SZM2_9PEZI</name>
<protein>
    <submittedName>
        <fullName evidence="1">Uncharacterized protein</fullName>
    </submittedName>
</protein>
<organism evidence="1 2">
    <name type="scientific">Teratosphaeria destructans</name>
    <dbReference type="NCBI Taxonomy" id="418781"/>
    <lineage>
        <taxon>Eukaryota</taxon>
        <taxon>Fungi</taxon>
        <taxon>Dikarya</taxon>
        <taxon>Ascomycota</taxon>
        <taxon>Pezizomycotina</taxon>
        <taxon>Dothideomycetes</taxon>
        <taxon>Dothideomycetidae</taxon>
        <taxon>Mycosphaerellales</taxon>
        <taxon>Teratosphaeriaceae</taxon>
        <taxon>Teratosphaeria</taxon>
    </lineage>
</organism>